<accession>A0A1L9R844</accession>
<dbReference type="EMBL" id="KV878216">
    <property type="protein sequence ID" value="OJJ31095.1"/>
    <property type="molecule type" value="Genomic_DNA"/>
</dbReference>
<keyword evidence="2" id="KW-1185">Reference proteome</keyword>
<dbReference type="OrthoDB" id="4499271at2759"/>
<gene>
    <name evidence="1" type="ORF">ASPWEDRAFT_176197</name>
</gene>
<dbReference type="GeneID" id="63747319"/>
<evidence type="ECO:0000313" key="2">
    <source>
        <dbReference type="Proteomes" id="UP000184383"/>
    </source>
</evidence>
<protein>
    <submittedName>
        <fullName evidence="1">Uncharacterized protein</fullName>
    </submittedName>
</protein>
<dbReference type="VEuPathDB" id="FungiDB:ASPWEDRAFT_176197"/>
<dbReference type="RefSeq" id="XP_040684772.1">
    <property type="nucleotide sequence ID" value="XM_040831471.1"/>
</dbReference>
<sequence>MSKPILSRRKPTTNESSILTNLPGITAKQTADVACLLSKAKIPHILWGSMAMRLMGVLNPTLELEFVIADKHLPQAHDALLAAGYLPCQDTTCIIHTQPRNHPTPNTHVHIPQKDPREIIGLYNKSEILWHLPKLDMTIPDSTDEDYMLASNTVRLPPALLPGGGKGPFPADLFPVKMLTPSHYVDCLIILACRDYGHCARLWWLVNLQQMVFYPEDLGLIDESEMRRRYLPFWRAFHGGMRPEVYGLLGGLQKCLREMGELPVCPYTKNGKRA</sequence>
<reference evidence="2" key="1">
    <citation type="journal article" date="2017" name="Genome Biol.">
        <title>Comparative genomics reveals high biological diversity and specific adaptations in the industrially and medically important fungal genus Aspergillus.</title>
        <authorList>
            <person name="de Vries R.P."/>
            <person name="Riley R."/>
            <person name="Wiebenga A."/>
            <person name="Aguilar-Osorio G."/>
            <person name="Amillis S."/>
            <person name="Uchima C.A."/>
            <person name="Anderluh G."/>
            <person name="Asadollahi M."/>
            <person name="Askin M."/>
            <person name="Barry K."/>
            <person name="Battaglia E."/>
            <person name="Bayram O."/>
            <person name="Benocci T."/>
            <person name="Braus-Stromeyer S.A."/>
            <person name="Caldana C."/>
            <person name="Canovas D."/>
            <person name="Cerqueira G.C."/>
            <person name="Chen F."/>
            <person name="Chen W."/>
            <person name="Choi C."/>
            <person name="Clum A."/>
            <person name="Dos Santos R.A."/>
            <person name="Damasio A.R."/>
            <person name="Diallinas G."/>
            <person name="Emri T."/>
            <person name="Fekete E."/>
            <person name="Flipphi M."/>
            <person name="Freyberg S."/>
            <person name="Gallo A."/>
            <person name="Gournas C."/>
            <person name="Habgood R."/>
            <person name="Hainaut M."/>
            <person name="Harispe M.L."/>
            <person name="Henrissat B."/>
            <person name="Hilden K.S."/>
            <person name="Hope R."/>
            <person name="Hossain A."/>
            <person name="Karabika E."/>
            <person name="Karaffa L."/>
            <person name="Karanyi Z."/>
            <person name="Krasevec N."/>
            <person name="Kuo A."/>
            <person name="Kusch H."/>
            <person name="LaButti K."/>
            <person name="Lagendijk E.L."/>
            <person name="Lapidus A."/>
            <person name="Levasseur A."/>
            <person name="Lindquist E."/>
            <person name="Lipzen A."/>
            <person name="Logrieco A.F."/>
            <person name="MacCabe A."/>
            <person name="Maekelae M.R."/>
            <person name="Malavazi I."/>
            <person name="Melin P."/>
            <person name="Meyer V."/>
            <person name="Mielnichuk N."/>
            <person name="Miskei M."/>
            <person name="Molnar A.P."/>
            <person name="Mule G."/>
            <person name="Ngan C.Y."/>
            <person name="Orejas M."/>
            <person name="Orosz E."/>
            <person name="Ouedraogo J.P."/>
            <person name="Overkamp K.M."/>
            <person name="Park H.-S."/>
            <person name="Perrone G."/>
            <person name="Piumi F."/>
            <person name="Punt P.J."/>
            <person name="Ram A.F."/>
            <person name="Ramon A."/>
            <person name="Rauscher S."/>
            <person name="Record E."/>
            <person name="Riano-Pachon D.M."/>
            <person name="Robert V."/>
            <person name="Roehrig J."/>
            <person name="Ruller R."/>
            <person name="Salamov A."/>
            <person name="Salih N.S."/>
            <person name="Samson R.A."/>
            <person name="Sandor E."/>
            <person name="Sanguinetti M."/>
            <person name="Schuetze T."/>
            <person name="Sepcic K."/>
            <person name="Shelest E."/>
            <person name="Sherlock G."/>
            <person name="Sophianopoulou V."/>
            <person name="Squina F.M."/>
            <person name="Sun H."/>
            <person name="Susca A."/>
            <person name="Todd R.B."/>
            <person name="Tsang A."/>
            <person name="Unkles S.E."/>
            <person name="van de Wiele N."/>
            <person name="van Rossen-Uffink D."/>
            <person name="Oliveira J.V."/>
            <person name="Vesth T.C."/>
            <person name="Visser J."/>
            <person name="Yu J.-H."/>
            <person name="Zhou M."/>
            <person name="Andersen M.R."/>
            <person name="Archer D.B."/>
            <person name="Baker S.E."/>
            <person name="Benoit I."/>
            <person name="Brakhage A.A."/>
            <person name="Braus G.H."/>
            <person name="Fischer R."/>
            <person name="Frisvad J.C."/>
            <person name="Goldman G.H."/>
            <person name="Houbraken J."/>
            <person name="Oakley B."/>
            <person name="Pocsi I."/>
            <person name="Scazzocchio C."/>
            <person name="Seiboth B."/>
            <person name="vanKuyk P.A."/>
            <person name="Wortman J."/>
            <person name="Dyer P.S."/>
            <person name="Grigoriev I.V."/>
        </authorList>
    </citation>
    <scope>NUCLEOTIDE SEQUENCE [LARGE SCALE GENOMIC DNA]</scope>
    <source>
        <strain evidence="2">DTO 134E9</strain>
    </source>
</reference>
<evidence type="ECO:0000313" key="1">
    <source>
        <dbReference type="EMBL" id="OJJ31095.1"/>
    </source>
</evidence>
<name>A0A1L9R844_ASPWE</name>
<dbReference type="Proteomes" id="UP000184383">
    <property type="component" value="Unassembled WGS sequence"/>
</dbReference>
<organism evidence="1 2">
    <name type="scientific">Aspergillus wentii DTO 134E9</name>
    <dbReference type="NCBI Taxonomy" id="1073089"/>
    <lineage>
        <taxon>Eukaryota</taxon>
        <taxon>Fungi</taxon>
        <taxon>Dikarya</taxon>
        <taxon>Ascomycota</taxon>
        <taxon>Pezizomycotina</taxon>
        <taxon>Eurotiomycetes</taxon>
        <taxon>Eurotiomycetidae</taxon>
        <taxon>Eurotiales</taxon>
        <taxon>Aspergillaceae</taxon>
        <taxon>Aspergillus</taxon>
        <taxon>Aspergillus subgen. Cremei</taxon>
    </lineage>
</organism>
<proteinExistence type="predicted"/>
<dbReference type="AlphaFoldDB" id="A0A1L9R844"/>